<evidence type="ECO:0000256" key="1">
    <source>
        <dbReference type="ARBA" id="ARBA00004370"/>
    </source>
</evidence>
<keyword evidence="8" id="KW-1185">Reference proteome</keyword>
<evidence type="ECO:0000313" key="8">
    <source>
        <dbReference type="Proteomes" id="UP000054495"/>
    </source>
</evidence>
<evidence type="ECO:0000259" key="6">
    <source>
        <dbReference type="PROSITE" id="PS50262"/>
    </source>
</evidence>
<accession>A0A0D6LPZ3</accession>
<dbReference type="EMBL" id="KE125258">
    <property type="protein sequence ID" value="EPB69737.1"/>
    <property type="molecule type" value="Genomic_DNA"/>
</dbReference>
<dbReference type="Proteomes" id="UP000054495">
    <property type="component" value="Unassembled WGS sequence"/>
</dbReference>
<dbReference type="PANTHER" id="PTHR23017:SF3">
    <property type="entry name" value="G-PROTEIN COUPLED RECEPTORS FAMILY 1 PROFILE DOMAIN-CONTAINING PROTEIN"/>
    <property type="match status" value="1"/>
</dbReference>
<proteinExistence type="predicted"/>
<feature type="transmembrane region" description="Helical" evidence="5">
    <location>
        <begin position="49"/>
        <end position="72"/>
    </location>
</feature>
<evidence type="ECO:0000256" key="3">
    <source>
        <dbReference type="ARBA" id="ARBA00022989"/>
    </source>
</evidence>
<dbReference type="PROSITE" id="PS50262">
    <property type="entry name" value="G_PROTEIN_RECEP_F1_2"/>
    <property type="match status" value="1"/>
</dbReference>
<evidence type="ECO:0000256" key="5">
    <source>
        <dbReference type="SAM" id="Phobius"/>
    </source>
</evidence>
<sequence length="125" mass="13905">MEMLDGYPDLKTMDIVAGVIMIVLGIAGSLINVTVIVLMVKTTQFQNAFGYVCISQLVADTFELLINIFWTGPSTLLALNASITNSYAGNRVAQFALFFWFVSIYSHLLIAINRMMAIAWPLSYR</sequence>
<dbReference type="AlphaFoldDB" id="A0A0D6LPZ3"/>
<keyword evidence="2 5" id="KW-0812">Transmembrane</keyword>
<evidence type="ECO:0000256" key="4">
    <source>
        <dbReference type="ARBA" id="ARBA00023136"/>
    </source>
</evidence>
<dbReference type="GO" id="GO:0016020">
    <property type="term" value="C:membrane"/>
    <property type="evidence" value="ECO:0007669"/>
    <property type="project" value="UniProtKB-SubCell"/>
</dbReference>
<comment type="subcellular location">
    <subcellularLocation>
        <location evidence="1">Membrane</location>
    </subcellularLocation>
</comment>
<dbReference type="Pfam" id="PF10328">
    <property type="entry name" value="7TM_GPCR_Srx"/>
    <property type="match status" value="1"/>
</dbReference>
<dbReference type="PANTHER" id="PTHR23017">
    <property type="entry name" value="SERPENTINE RECEPTOR, CLASS X"/>
    <property type="match status" value="1"/>
</dbReference>
<organism evidence="7 8">
    <name type="scientific">Ancylostoma ceylanicum</name>
    <dbReference type="NCBI Taxonomy" id="53326"/>
    <lineage>
        <taxon>Eukaryota</taxon>
        <taxon>Metazoa</taxon>
        <taxon>Ecdysozoa</taxon>
        <taxon>Nematoda</taxon>
        <taxon>Chromadorea</taxon>
        <taxon>Rhabditida</taxon>
        <taxon>Rhabditina</taxon>
        <taxon>Rhabditomorpha</taxon>
        <taxon>Strongyloidea</taxon>
        <taxon>Ancylostomatidae</taxon>
        <taxon>Ancylostomatinae</taxon>
        <taxon>Ancylostoma</taxon>
    </lineage>
</organism>
<evidence type="ECO:0000256" key="2">
    <source>
        <dbReference type="ARBA" id="ARBA00022692"/>
    </source>
</evidence>
<reference evidence="7 8" key="1">
    <citation type="submission" date="2013-05" db="EMBL/GenBank/DDBJ databases">
        <title>Draft genome of the parasitic nematode Anyclostoma ceylanicum.</title>
        <authorList>
            <person name="Mitreva M."/>
        </authorList>
    </citation>
    <scope>NUCLEOTIDE SEQUENCE [LARGE SCALE GENOMIC DNA]</scope>
</reference>
<gene>
    <name evidence="7" type="ORF">ANCCEY_11171</name>
</gene>
<keyword evidence="4 5" id="KW-0472">Membrane</keyword>
<dbReference type="Gene3D" id="1.20.1070.10">
    <property type="entry name" value="Rhodopsin 7-helix transmembrane proteins"/>
    <property type="match status" value="1"/>
</dbReference>
<keyword evidence="3 5" id="KW-1133">Transmembrane helix</keyword>
<name>A0A0D6LPZ3_9BILA</name>
<dbReference type="SUPFAM" id="SSF81321">
    <property type="entry name" value="Family A G protein-coupled receptor-like"/>
    <property type="match status" value="1"/>
</dbReference>
<feature type="transmembrane region" description="Helical" evidence="5">
    <location>
        <begin position="15"/>
        <end position="40"/>
    </location>
</feature>
<feature type="domain" description="G-protein coupled receptors family 1 profile" evidence="6">
    <location>
        <begin position="31"/>
        <end position="125"/>
    </location>
</feature>
<feature type="transmembrane region" description="Helical" evidence="5">
    <location>
        <begin position="92"/>
        <end position="112"/>
    </location>
</feature>
<evidence type="ECO:0000313" key="7">
    <source>
        <dbReference type="EMBL" id="EPB69737.1"/>
    </source>
</evidence>
<protein>
    <recommendedName>
        <fullName evidence="6">G-protein coupled receptors family 1 profile domain-containing protein</fullName>
    </recommendedName>
</protein>
<dbReference type="InterPro" id="IPR017452">
    <property type="entry name" value="GPCR_Rhodpsn_7TM"/>
</dbReference>
<dbReference type="InterPro" id="IPR019430">
    <property type="entry name" value="7TM_GPCR_serpentine_rcpt_Srx"/>
</dbReference>